<gene>
    <name evidence="1" type="ORF">BG015_002166</name>
</gene>
<organism evidence="1 2">
    <name type="scientific">Linnemannia schmuckeri</name>
    <dbReference type="NCBI Taxonomy" id="64567"/>
    <lineage>
        <taxon>Eukaryota</taxon>
        <taxon>Fungi</taxon>
        <taxon>Fungi incertae sedis</taxon>
        <taxon>Mucoromycota</taxon>
        <taxon>Mortierellomycotina</taxon>
        <taxon>Mortierellomycetes</taxon>
        <taxon>Mortierellales</taxon>
        <taxon>Mortierellaceae</taxon>
        <taxon>Linnemannia</taxon>
    </lineage>
</organism>
<dbReference type="AlphaFoldDB" id="A0A9P5RPD0"/>
<keyword evidence="2" id="KW-1185">Reference proteome</keyword>
<accession>A0A9P5RPD0</accession>
<dbReference type="Proteomes" id="UP000748756">
    <property type="component" value="Unassembled WGS sequence"/>
</dbReference>
<evidence type="ECO:0000313" key="1">
    <source>
        <dbReference type="EMBL" id="KAF9139080.1"/>
    </source>
</evidence>
<proteinExistence type="predicted"/>
<reference evidence="1" key="1">
    <citation type="journal article" date="2020" name="Fungal Divers.">
        <title>Resolving the Mortierellaceae phylogeny through synthesis of multi-gene phylogenetics and phylogenomics.</title>
        <authorList>
            <person name="Vandepol N."/>
            <person name="Liber J."/>
            <person name="Desiro A."/>
            <person name="Na H."/>
            <person name="Kennedy M."/>
            <person name="Barry K."/>
            <person name="Grigoriev I.V."/>
            <person name="Miller A.N."/>
            <person name="O'Donnell K."/>
            <person name="Stajich J.E."/>
            <person name="Bonito G."/>
        </authorList>
    </citation>
    <scope>NUCLEOTIDE SEQUENCE</scope>
    <source>
        <strain evidence="1">NRRL 6426</strain>
    </source>
</reference>
<dbReference type="EMBL" id="JAAAUQ010001415">
    <property type="protein sequence ID" value="KAF9139080.1"/>
    <property type="molecule type" value="Genomic_DNA"/>
</dbReference>
<dbReference type="OrthoDB" id="2391952at2759"/>
<evidence type="ECO:0000313" key="2">
    <source>
        <dbReference type="Proteomes" id="UP000748756"/>
    </source>
</evidence>
<comment type="caution">
    <text evidence="1">The sequence shown here is derived from an EMBL/GenBank/DDBJ whole genome shotgun (WGS) entry which is preliminary data.</text>
</comment>
<protein>
    <submittedName>
        <fullName evidence="1">Uncharacterized protein</fullName>
    </submittedName>
</protein>
<name>A0A9P5RPD0_9FUNG</name>
<sequence>MNATAKSLTSLVLKDPSVKMRVASLFKLLINVPDQLQVLRIEHLIEATSLYSPDDHLHRWNLDRTTWNMTRTPRPENPCNLDECNCRCITHLMEIWSNTTPTQNRVLALFAITNTQQSRPVVMPFLTYRCPNLRSIKIKDPGLMPFAT</sequence>